<feature type="domain" description="Enoyl reductase (ER)" evidence="6">
    <location>
        <begin position="14"/>
        <end position="346"/>
    </location>
</feature>
<evidence type="ECO:0000313" key="7">
    <source>
        <dbReference type="EMBL" id="KAI9257187.1"/>
    </source>
</evidence>
<evidence type="ECO:0000256" key="4">
    <source>
        <dbReference type="ARBA" id="ARBA00023002"/>
    </source>
</evidence>
<evidence type="ECO:0000256" key="1">
    <source>
        <dbReference type="ARBA" id="ARBA00001947"/>
    </source>
</evidence>
<dbReference type="PANTHER" id="PTHR42683">
    <property type="entry name" value="ALDEHYDE REDUCTASE"/>
    <property type="match status" value="1"/>
</dbReference>
<dbReference type="InterPro" id="IPR036291">
    <property type="entry name" value="NAD(P)-bd_dom_sf"/>
</dbReference>
<comment type="cofactor">
    <cofactor evidence="1 5">
        <name>Zn(2+)</name>
        <dbReference type="ChEBI" id="CHEBI:29105"/>
    </cofactor>
</comment>
<accession>A0AAD5K5H8</accession>
<keyword evidence="3 5" id="KW-0862">Zinc</keyword>
<dbReference type="InterPro" id="IPR047109">
    <property type="entry name" value="CAD-like"/>
</dbReference>
<dbReference type="SUPFAM" id="SSF50129">
    <property type="entry name" value="GroES-like"/>
    <property type="match status" value="1"/>
</dbReference>
<comment type="caution">
    <text evidence="7">The sequence shown here is derived from an EMBL/GenBank/DDBJ whole genome shotgun (WGS) entry which is preliminary data.</text>
</comment>
<dbReference type="PROSITE" id="PS00065">
    <property type="entry name" value="D_2_HYDROXYACID_DH_1"/>
    <property type="match status" value="1"/>
</dbReference>
<proteinExistence type="inferred from homology"/>
<dbReference type="Gene3D" id="3.90.180.10">
    <property type="entry name" value="Medium-chain alcohol dehydrogenases, catalytic domain"/>
    <property type="match status" value="1"/>
</dbReference>
<dbReference type="InterPro" id="IPR002328">
    <property type="entry name" value="ADH_Zn_CS"/>
</dbReference>
<comment type="similarity">
    <text evidence="5">Belongs to the zinc-containing alcohol dehydrogenase family.</text>
</comment>
<keyword evidence="4" id="KW-0560">Oxidoreductase</keyword>
<dbReference type="InterPro" id="IPR013154">
    <property type="entry name" value="ADH-like_N"/>
</dbReference>
<dbReference type="InterPro" id="IPR029752">
    <property type="entry name" value="D-isomer_DH_CS1"/>
</dbReference>
<dbReference type="SUPFAM" id="SSF51735">
    <property type="entry name" value="NAD(P)-binding Rossmann-fold domains"/>
    <property type="match status" value="1"/>
</dbReference>
<reference evidence="7" key="2">
    <citation type="submission" date="2023-02" db="EMBL/GenBank/DDBJ databases">
        <authorList>
            <consortium name="DOE Joint Genome Institute"/>
            <person name="Mondo S.J."/>
            <person name="Chang Y."/>
            <person name="Wang Y."/>
            <person name="Ahrendt S."/>
            <person name="Andreopoulos W."/>
            <person name="Barry K."/>
            <person name="Beard J."/>
            <person name="Benny G.L."/>
            <person name="Blankenship S."/>
            <person name="Bonito G."/>
            <person name="Cuomo C."/>
            <person name="Desiro A."/>
            <person name="Gervers K.A."/>
            <person name="Hundley H."/>
            <person name="Kuo A."/>
            <person name="LaButti K."/>
            <person name="Lang B.F."/>
            <person name="Lipzen A."/>
            <person name="O'Donnell K."/>
            <person name="Pangilinan J."/>
            <person name="Reynolds N."/>
            <person name="Sandor L."/>
            <person name="Smith M.W."/>
            <person name="Tsang A."/>
            <person name="Grigoriev I.V."/>
            <person name="Stajich J.E."/>
            <person name="Spatafora J.W."/>
        </authorList>
    </citation>
    <scope>NUCLEOTIDE SEQUENCE</scope>
    <source>
        <strain evidence="7">RSA 2281</strain>
    </source>
</reference>
<dbReference type="CDD" id="cd05283">
    <property type="entry name" value="CAD1"/>
    <property type="match status" value="1"/>
</dbReference>
<evidence type="ECO:0000256" key="2">
    <source>
        <dbReference type="ARBA" id="ARBA00022723"/>
    </source>
</evidence>
<dbReference type="Proteomes" id="UP001209540">
    <property type="component" value="Unassembled WGS sequence"/>
</dbReference>
<protein>
    <submittedName>
        <fullName evidence="7">Chaperonin 10-like protein</fullName>
    </submittedName>
</protein>
<evidence type="ECO:0000256" key="5">
    <source>
        <dbReference type="RuleBase" id="RU361277"/>
    </source>
</evidence>
<dbReference type="InterPro" id="IPR013149">
    <property type="entry name" value="ADH-like_C"/>
</dbReference>
<dbReference type="InterPro" id="IPR020843">
    <property type="entry name" value="ER"/>
</dbReference>
<sequence>MSSENTFHGWACSGKDQPLEWRELPLKKFEDDDLEIRVTHCGICGSDIYALDNLWGGTDYPCCVGHEIAGVVTKIGYNVTEFSVGDRVGIGAQCDSCGDCDECNNDKENICRKGVTTTFGSHWKCGTKTYGGYADKWRGNKRFVFKIPDGLSNEEAASFFCAGVTTYWPLKNHGVTKGSHVGVIAVGGLGHFAILWAKAFGAHVTVFSSSERKREDAKQLGADNFVVSKDKEAMKAQVNTLSHIICTSYNEGFDWIDYLYALVPNGVFIMAAVPDLPLSNIPGRVLVFRQISVVGTAIGSPKTIREMLEFAVATGVRPWYKKYPMEKASEAVQAVRDGKPRYRFVLEQN</sequence>
<keyword evidence="8" id="KW-1185">Reference proteome</keyword>
<dbReference type="FunFam" id="3.40.50.720:FF:000022">
    <property type="entry name" value="Cinnamyl alcohol dehydrogenase"/>
    <property type="match status" value="1"/>
</dbReference>
<dbReference type="AlphaFoldDB" id="A0AAD5K5H8"/>
<dbReference type="GO" id="GO:0008270">
    <property type="term" value="F:zinc ion binding"/>
    <property type="evidence" value="ECO:0007669"/>
    <property type="project" value="InterPro"/>
</dbReference>
<reference evidence="7" key="1">
    <citation type="journal article" date="2022" name="IScience">
        <title>Evolution of zygomycete secretomes and the origins of terrestrial fungal ecologies.</title>
        <authorList>
            <person name="Chang Y."/>
            <person name="Wang Y."/>
            <person name="Mondo S."/>
            <person name="Ahrendt S."/>
            <person name="Andreopoulos W."/>
            <person name="Barry K."/>
            <person name="Beard J."/>
            <person name="Benny G.L."/>
            <person name="Blankenship S."/>
            <person name="Bonito G."/>
            <person name="Cuomo C."/>
            <person name="Desiro A."/>
            <person name="Gervers K.A."/>
            <person name="Hundley H."/>
            <person name="Kuo A."/>
            <person name="LaButti K."/>
            <person name="Lang B.F."/>
            <person name="Lipzen A."/>
            <person name="O'Donnell K."/>
            <person name="Pangilinan J."/>
            <person name="Reynolds N."/>
            <person name="Sandor L."/>
            <person name="Smith M.E."/>
            <person name="Tsang A."/>
            <person name="Grigoriev I.V."/>
            <person name="Stajich J.E."/>
            <person name="Spatafora J.W."/>
        </authorList>
    </citation>
    <scope>NUCLEOTIDE SEQUENCE</scope>
    <source>
        <strain evidence="7">RSA 2281</strain>
    </source>
</reference>
<dbReference type="SMART" id="SM00829">
    <property type="entry name" value="PKS_ER"/>
    <property type="match status" value="1"/>
</dbReference>
<dbReference type="Pfam" id="PF08240">
    <property type="entry name" value="ADH_N"/>
    <property type="match status" value="1"/>
</dbReference>
<dbReference type="PROSITE" id="PS00059">
    <property type="entry name" value="ADH_ZINC"/>
    <property type="match status" value="1"/>
</dbReference>
<dbReference type="EMBL" id="JAIXMP010000020">
    <property type="protein sequence ID" value="KAI9257187.1"/>
    <property type="molecule type" value="Genomic_DNA"/>
</dbReference>
<keyword evidence="2 5" id="KW-0479">Metal-binding</keyword>
<dbReference type="Gene3D" id="3.40.50.720">
    <property type="entry name" value="NAD(P)-binding Rossmann-like Domain"/>
    <property type="match status" value="1"/>
</dbReference>
<evidence type="ECO:0000256" key="3">
    <source>
        <dbReference type="ARBA" id="ARBA00022833"/>
    </source>
</evidence>
<gene>
    <name evidence="7" type="ORF">BDA99DRAFT_441165</name>
</gene>
<name>A0AAD5K5H8_9FUNG</name>
<dbReference type="GO" id="GO:0016616">
    <property type="term" value="F:oxidoreductase activity, acting on the CH-OH group of donors, NAD or NADP as acceptor"/>
    <property type="evidence" value="ECO:0007669"/>
    <property type="project" value="InterPro"/>
</dbReference>
<evidence type="ECO:0000313" key="8">
    <source>
        <dbReference type="Proteomes" id="UP001209540"/>
    </source>
</evidence>
<organism evidence="7 8">
    <name type="scientific">Phascolomyces articulosus</name>
    <dbReference type="NCBI Taxonomy" id="60185"/>
    <lineage>
        <taxon>Eukaryota</taxon>
        <taxon>Fungi</taxon>
        <taxon>Fungi incertae sedis</taxon>
        <taxon>Mucoromycota</taxon>
        <taxon>Mucoromycotina</taxon>
        <taxon>Mucoromycetes</taxon>
        <taxon>Mucorales</taxon>
        <taxon>Lichtheimiaceae</taxon>
        <taxon>Phascolomyces</taxon>
    </lineage>
</organism>
<dbReference type="InterPro" id="IPR011032">
    <property type="entry name" value="GroES-like_sf"/>
</dbReference>
<evidence type="ECO:0000259" key="6">
    <source>
        <dbReference type="SMART" id="SM00829"/>
    </source>
</evidence>
<dbReference type="Pfam" id="PF00107">
    <property type="entry name" value="ADH_zinc_N"/>
    <property type="match status" value="1"/>
</dbReference>